<evidence type="ECO:0000256" key="3">
    <source>
        <dbReference type="ARBA" id="ARBA00022741"/>
    </source>
</evidence>
<dbReference type="GO" id="GO:0016020">
    <property type="term" value="C:membrane"/>
    <property type="evidence" value="ECO:0007669"/>
    <property type="project" value="InterPro"/>
</dbReference>
<dbReference type="CDD" id="cd03220">
    <property type="entry name" value="ABC_KpsT_Wzt"/>
    <property type="match status" value="1"/>
</dbReference>
<evidence type="ECO:0000256" key="2">
    <source>
        <dbReference type="ARBA" id="ARBA00022448"/>
    </source>
</evidence>
<keyword evidence="3" id="KW-0547">Nucleotide-binding</keyword>
<dbReference type="SUPFAM" id="SSF52540">
    <property type="entry name" value="P-loop containing nucleoside triphosphate hydrolases"/>
    <property type="match status" value="1"/>
</dbReference>
<feature type="domain" description="ABC transporter" evidence="5">
    <location>
        <begin position="42"/>
        <end position="267"/>
    </location>
</feature>
<dbReference type="InterPro" id="IPR003439">
    <property type="entry name" value="ABC_transporter-like_ATP-bd"/>
</dbReference>
<evidence type="ECO:0000256" key="4">
    <source>
        <dbReference type="ARBA" id="ARBA00022840"/>
    </source>
</evidence>
<evidence type="ECO:0000256" key="1">
    <source>
        <dbReference type="ARBA" id="ARBA00005417"/>
    </source>
</evidence>
<dbReference type="Proteomes" id="UP000285517">
    <property type="component" value="Chromosome"/>
</dbReference>
<dbReference type="PANTHER" id="PTHR46743:SF2">
    <property type="entry name" value="TEICHOIC ACIDS EXPORT ATP-BINDING PROTEIN TAGH"/>
    <property type="match status" value="1"/>
</dbReference>
<dbReference type="PANTHER" id="PTHR46743">
    <property type="entry name" value="TEICHOIC ACIDS EXPORT ATP-BINDING PROTEIN TAGH"/>
    <property type="match status" value="1"/>
</dbReference>
<dbReference type="PROSITE" id="PS50893">
    <property type="entry name" value="ABC_TRANSPORTER_2"/>
    <property type="match status" value="1"/>
</dbReference>
<keyword evidence="2" id="KW-0813">Transport</keyword>
<dbReference type="SMART" id="SM00382">
    <property type="entry name" value="AAA"/>
    <property type="match status" value="1"/>
</dbReference>
<reference evidence="6 7" key="1">
    <citation type="submission" date="2019-01" db="EMBL/GenBank/DDBJ databases">
        <title>Complete genome sequencing of Aequorivita sp. H23M31.</title>
        <authorList>
            <person name="Bae J.-W."/>
        </authorList>
    </citation>
    <scope>NUCLEOTIDE SEQUENCE [LARGE SCALE GENOMIC DNA]</scope>
    <source>
        <strain evidence="6 7">H23M31</strain>
    </source>
</reference>
<dbReference type="GO" id="GO:0016887">
    <property type="term" value="F:ATP hydrolysis activity"/>
    <property type="evidence" value="ECO:0007669"/>
    <property type="project" value="InterPro"/>
</dbReference>
<comment type="similarity">
    <text evidence="1">Belongs to the ABC transporter superfamily.</text>
</comment>
<dbReference type="InterPro" id="IPR050683">
    <property type="entry name" value="Bact_Polysacc_Export_ATP-bd"/>
</dbReference>
<evidence type="ECO:0000313" key="6">
    <source>
        <dbReference type="EMBL" id="QAA81374.1"/>
    </source>
</evidence>
<dbReference type="InterPro" id="IPR015860">
    <property type="entry name" value="ABC_transpr_TagH-like"/>
</dbReference>
<organism evidence="6 7">
    <name type="scientific">Aequorivita ciconiae</name>
    <dbReference type="NCBI Taxonomy" id="2494375"/>
    <lineage>
        <taxon>Bacteria</taxon>
        <taxon>Pseudomonadati</taxon>
        <taxon>Bacteroidota</taxon>
        <taxon>Flavobacteriia</taxon>
        <taxon>Flavobacteriales</taxon>
        <taxon>Flavobacteriaceae</taxon>
        <taxon>Aequorivita</taxon>
    </lineage>
</organism>
<evidence type="ECO:0000259" key="5">
    <source>
        <dbReference type="PROSITE" id="PS50893"/>
    </source>
</evidence>
<dbReference type="AlphaFoldDB" id="A0A410G279"/>
<dbReference type="OrthoDB" id="9801987at2"/>
<evidence type="ECO:0000313" key="7">
    <source>
        <dbReference type="Proteomes" id="UP000285517"/>
    </source>
</evidence>
<dbReference type="InterPro" id="IPR027417">
    <property type="entry name" value="P-loop_NTPase"/>
</dbReference>
<dbReference type="PROSITE" id="PS00211">
    <property type="entry name" value="ABC_TRANSPORTER_1"/>
    <property type="match status" value="1"/>
</dbReference>
<dbReference type="Gene3D" id="3.40.50.300">
    <property type="entry name" value="P-loop containing nucleotide triphosphate hydrolases"/>
    <property type="match status" value="1"/>
</dbReference>
<dbReference type="InterPro" id="IPR003593">
    <property type="entry name" value="AAA+_ATPase"/>
</dbReference>
<dbReference type="GO" id="GO:0140359">
    <property type="term" value="F:ABC-type transporter activity"/>
    <property type="evidence" value="ECO:0007669"/>
    <property type="project" value="InterPro"/>
</dbReference>
<dbReference type="RefSeq" id="WP_128249762.1">
    <property type="nucleotide sequence ID" value="NZ_CP034951.1"/>
</dbReference>
<dbReference type="Pfam" id="PF00005">
    <property type="entry name" value="ABC_tran"/>
    <property type="match status" value="1"/>
</dbReference>
<proteinExistence type="inferred from homology"/>
<keyword evidence="4 6" id="KW-0067">ATP-binding</keyword>
<dbReference type="KEGG" id="aev:EI546_06370"/>
<dbReference type="CDD" id="cd10147">
    <property type="entry name" value="Wzt_C-like"/>
    <property type="match status" value="1"/>
</dbReference>
<gene>
    <name evidence="6" type="ORF">EI546_06370</name>
</gene>
<dbReference type="InterPro" id="IPR029439">
    <property type="entry name" value="Wzt_C"/>
</dbReference>
<dbReference type="InterPro" id="IPR017871">
    <property type="entry name" value="ABC_transporter-like_CS"/>
</dbReference>
<keyword evidence="7" id="KW-1185">Reference proteome</keyword>
<sequence>MTILKAENISKQYRLGNVGTGTLSHDLNRFWHNIRGKEDPYLKVGAVNDRSSKTKTEYVWALRDINFEVQQGEVLGIIGKNGAGKSTLLKILSRVTSPTTGVIKTKGRIASLLEVGTGFHPELTGRENVFLNGAILGMTRTEINSKLDEIVDFSGCELYIDTPVKRYSSGMKVRLAFAVAAHLEPDILVVDEVLAVGDAEFQKKAIGKMQDISKGQGRTVLFVSHNMQSIASLTERCLVLNNGTVVFDGGTSESINAYLKSNRVNANDEYTAEPKRDSPSITKVNVTTSNFGNVHICGEPLEVNFELHIPQKLKGASLSFQIVNKNELPIVHLWTFDSEKSMCREPGLWKLKCIIPKLRLYMGEYSLNVYFTGPPGGERFDVISEVCPFKVEMFKMQREFQFRPDTCAYLEDSEWKINMQ</sequence>
<name>A0A410G279_9FLAO</name>
<protein>
    <submittedName>
        <fullName evidence="6">ABC transporter ATP-binding protein</fullName>
    </submittedName>
</protein>
<dbReference type="EMBL" id="CP034951">
    <property type="protein sequence ID" value="QAA81374.1"/>
    <property type="molecule type" value="Genomic_DNA"/>
</dbReference>
<accession>A0A410G279</accession>
<dbReference type="GO" id="GO:0005524">
    <property type="term" value="F:ATP binding"/>
    <property type="evidence" value="ECO:0007669"/>
    <property type="project" value="UniProtKB-KW"/>
</dbReference>